<protein>
    <submittedName>
        <fullName evidence="2">Uncharacterized protein</fullName>
    </submittedName>
</protein>
<reference evidence="2 3" key="1">
    <citation type="submission" date="2019-03" db="EMBL/GenBank/DDBJ databases">
        <title>First draft genome of Liparis tanakae, snailfish: a comprehensive survey of snailfish specific genes.</title>
        <authorList>
            <person name="Kim W."/>
            <person name="Song I."/>
            <person name="Jeong J.-H."/>
            <person name="Kim D."/>
            <person name="Kim S."/>
            <person name="Ryu S."/>
            <person name="Song J.Y."/>
            <person name="Lee S.K."/>
        </authorList>
    </citation>
    <scope>NUCLEOTIDE SEQUENCE [LARGE SCALE GENOMIC DNA]</scope>
    <source>
        <tissue evidence="2">Muscle</tissue>
    </source>
</reference>
<evidence type="ECO:0000313" key="2">
    <source>
        <dbReference type="EMBL" id="TNN78492.1"/>
    </source>
</evidence>
<comment type="caution">
    <text evidence="2">The sequence shown here is derived from an EMBL/GenBank/DDBJ whole genome shotgun (WGS) entry which is preliminary data.</text>
</comment>
<name>A0A4Z2IMQ3_9TELE</name>
<dbReference type="Proteomes" id="UP000314294">
    <property type="component" value="Unassembled WGS sequence"/>
</dbReference>
<sequence>MGPGAAQPLKQQKPTEGKCHPGSSSSSRVTWEECEEEEEERNLEKGGEDVKKLRGAPELDGAQPGIERDT</sequence>
<accession>A0A4Z2IMQ3</accession>
<feature type="compositionally biased region" description="Basic and acidic residues" evidence="1">
    <location>
        <begin position="42"/>
        <end position="57"/>
    </location>
</feature>
<keyword evidence="3" id="KW-1185">Reference proteome</keyword>
<proteinExistence type="predicted"/>
<evidence type="ECO:0000256" key="1">
    <source>
        <dbReference type="SAM" id="MobiDB-lite"/>
    </source>
</evidence>
<gene>
    <name evidence="2" type="ORF">EYF80_011275</name>
</gene>
<organism evidence="2 3">
    <name type="scientific">Liparis tanakae</name>
    <name type="common">Tanaka's snailfish</name>
    <dbReference type="NCBI Taxonomy" id="230148"/>
    <lineage>
        <taxon>Eukaryota</taxon>
        <taxon>Metazoa</taxon>
        <taxon>Chordata</taxon>
        <taxon>Craniata</taxon>
        <taxon>Vertebrata</taxon>
        <taxon>Euteleostomi</taxon>
        <taxon>Actinopterygii</taxon>
        <taxon>Neopterygii</taxon>
        <taxon>Teleostei</taxon>
        <taxon>Neoteleostei</taxon>
        <taxon>Acanthomorphata</taxon>
        <taxon>Eupercaria</taxon>
        <taxon>Perciformes</taxon>
        <taxon>Cottioidei</taxon>
        <taxon>Cottales</taxon>
        <taxon>Liparidae</taxon>
        <taxon>Liparis</taxon>
    </lineage>
</organism>
<dbReference type="AlphaFoldDB" id="A0A4Z2IMQ3"/>
<feature type="region of interest" description="Disordered" evidence="1">
    <location>
        <begin position="1"/>
        <end position="70"/>
    </location>
</feature>
<dbReference type="EMBL" id="SRLO01000073">
    <property type="protein sequence ID" value="TNN78492.1"/>
    <property type="molecule type" value="Genomic_DNA"/>
</dbReference>
<evidence type="ECO:0000313" key="3">
    <source>
        <dbReference type="Proteomes" id="UP000314294"/>
    </source>
</evidence>
<feature type="compositionally biased region" description="Acidic residues" evidence="1">
    <location>
        <begin position="32"/>
        <end position="41"/>
    </location>
</feature>